<name>A0ABT0C8L1_THEVL</name>
<dbReference type="InterPro" id="IPR000055">
    <property type="entry name" value="Restrct_endonuc_typeI_TRD"/>
</dbReference>
<proteinExistence type="inferred from homology"/>
<keyword evidence="3" id="KW-0238">DNA-binding</keyword>
<comment type="caution">
    <text evidence="5">The sequence shown here is derived from an EMBL/GenBank/DDBJ whole genome shotgun (WGS) entry which is preliminary data.</text>
</comment>
<dbReference type="GO" id="GO:0004519">
    <property type="term" value="F:endonuclease activity"/>
    <property type="evidence" value="ECO:0007669"/>
    <property type="project" value="UniProtKB-KW"/>
</dbReference>
<dbReference type="PANTHER" id="PTHR30408">
    <property type="entry name" value="TYPE-1 RESTRICTION ENZYME ECOKI SPECIFICITY PROTEIN"/>
    <property type="match status" value="1"/>
</dbReference>
<evidence type="ECO:0000256" key="1">
    <source>
        <dbReference type="ARBA" id="ARBA00010923"/>
    </source>
</evidence>
<dbReference type="Pfam" id="PF01420">
    <property type="entry name" value="Methylase_S"/>
    <property type="match status" value="1"/>
</dbReference>
<dbReference type="SUPFAM" id="SSF116734">
    <property type="entry name" value="DNA methylase specificity domain"/>
    <property type="match status" value="1"/>
</dbReference>
<evidence type="ECO:0000313" key="6">
    <source>
        <dbReference type="Proteomes" id="UP000830835"/>
    </source>
</evidence>
<dbReference type="Gene3D" id="3.90.220.20">
    <property type="entry name" value="DNA methylase specificity domains"/>
    <property type="match status" value="1"/>
</dbReference>
<organism evidence="5 6">
    <name type="scientific">Thermostichus vulcanus str. 'Rupite'</name>
    <dbReference type="NCBI Taxonomy" id="2813851"/>
    <lineage>
        <taxon>Bacteria</taxon>
        <taxon>Bacillati</taxon>
        <taxon>Cyanobacteriota</taxon>
        <taxon>Cyanophyceae</taxon>
        <taxon>Thermostichales</taxon>
        <taxon>Thermostichaceae</taxon>
        <taxon>Thermostichus</taxon>
    </lineage>
</organism>
<accession>A0ABT0C8L1</accession>
<feature type="domain" description="Type I restriction modification DNA specificity" evidence="4">
    <location>
        <begin position="25"/>
        <end position="152"/>
    </location>
</feature>
<keyword evidence="6" id="KW-1185">Reference proteome</keyword>
<comment type="similarity">
    <text evidence="1">Belongs to the type-I restriction system S methylase family.</text>
</comment>
<dbReference type="RefSeq" id="WP_244349369.1">
    <property type="nucleotide sequence ID" value="NZ_JAFIRA010000007.1"/>
</dbReference>
<reference evidence="5" key="1">
    <citation type="submission" date="2021-02" db="EMBL/GenBank/DDBJ databases">
        <title>The CRISPR/cas machinery reduction and long-range gene transfer in the hot spring cyanobacterium Synechococcus.</title>
        <authorList>
            <person name="Dvorak P."/>
            <person name="Jahodarova E."/>
            <person name="Hasler P."/>
            <person name="Poulickova A."/>
        </authorList>
    </citation>
    <scope>NUCLEOTIDE SEQUENCE</scope>
    <source>
        <strain evidence="5">Rupite</strain>
    </source>
</reference>
<evidence type="ECO:0000259" key="4">
    <source>
        <dbReference type="Pfam" id="PF01420"/>
    </source>
</evidence>
<keyword evidence="5" id="KW-0378">Hydrolase</keyword>
<dbReference type="InterPro" id="IPR044946">
    <property type="entry name" value="Restrct_endonuc_typeI_TRD_sf"/>
</dbReference>
<dbReference type="InterPro" id="IPR052021">
    <property type="entry name" value="Type-I_RS_S_subunit"/>
</dbReference>
<keyword evidence="5" id="KW-0540">Nuclease</keyword>
<dbReference type="Proteomes" id="UP000830835">
    <property type="component" value="Unassembled WGS sequence"/>
</dbReference>
<keyword evidence="5" id="KW-0255">Endonuclease</keyword>
<evidence type="ECO:0000256" key="2">
    <source>
        <dbReference type="ARBA" id="ARBA00022747"/>
    </source>
</evidence>
<sequence length="163" mass="18225">MSEWKELSFENAPLEIIDGDRGINYPKQSDFLASGYCLFLNAGNVTKTGFNFSDCTFISQDKDSILRKGKLNRGDIVLTTRGTVGNVAFFDSSVPFENIRINSGMVILRPKVNNLDPRYLYLFVRSLDFQEQVLALRSGSAQPQLPIRDINQIGSPDILVSIV</sequence>
<dbReference type="EMBL" id="JAFIRA010000007">
    <property type="protein sequence ID" value="MCJ2542136.1"/>
    <property type="molecule type" value="Genomic_DNA"/>
</dbReference>
<evidence type="ECO:0000256" key="3">
    <source>
        <dbReference type="ARBA" id="ARBA00023125"/>
    </source>
</evidence>
<keyword evidence="2" id="KW-0680">Restriction system</keyword>
<dbReference type="PANTHER" id="PTHR30408:SF12">
    <property type="entry name" value="TYPE I RESTRICTION ENZYME MJAVIII SPECIFICITY SUBUNIT"/>
    <property type="match status" value="1"/>
</dbReference>
<evidence type="ECO:0000313" key="5">
    <source>
        <dbReference type="EMBL" id="MCJ2542136.1"/>
    </source>
</evidence>
<protein>
    <submittedName>
        <fullName evidence="5">Restriction endonuclease subunit S</fullName>
    </submittedName>
</protein>
<gene>
    <name evidence="5" type="ORF">JX360_04315</name>
</gene>